<reference evidence="8" key="2">
    <citation type="journal article" date="2010" name="Stand. Genomic Sci.">
        <title>Complete genome sequence of Vulcanisaeta distributa type strain (IC-017T).</title>
        <authorList>
            <person name="Mavromatis K."/>
            <person name="Sikorski J."/>
            <person name="Pabst E."/>
            <person name="Teshima H."/>
            <person name="Lapidus A."/>
            <person name="Lucas S."/>
            <person name="Nolan M."/>
            <person name="Glavina Del Rio T."/>
            <person name="Cheng J."/>
            <person name="Bruce D."/>
            <person name="Goodwin L."/>
            <person name="Pitluck S."/>
            <person name="Liolios K."/>
            <person name="Ivanova N."/>
            <person name="Mikhailova N."/>
            <person name="Pati A."/>
            <person name="Chen A."/>
            <person name="Palaniappan K."/>
            <person name="Land M."/>
            <person name="Hauser L."/>
            <person name="Chang Y."/>
            <person name="Jeffries C."/>
            <person name="Rohde M."/>
            <person name="Spring S."/>
            <person name="Goker M."/>
            <person name="Wirth R."/>
            <person name="Woyke T."/>
            <person name="Bristow J."/>
            <person name="Eisen J."/>
            <person name="Markowitz V."/>
            <person name="Hugenholtz P."/>
            <person name="Klenk H."/>
            <person name="Kyrpides N."/>
        </authorList>
    </citation>
    <scope>NUCLEOTIDE SEQUENCE [LARGE SCALE GENOMIC DNA]</scope>
    <source>
        <strain evidence="8">DSM 14429 / JCM 11212 / NBRC 100878 / IC-017</strain>
    </source>
</reference>
<dbReference type="CDD" id="cd06261">
    <property type="entry name" value="TM_PBP2"/>
    <property type="match status" value="1"/>
</dbReference>
<feature type="transmembrane region" description="Helical" evidence="5">
    <location>
        <begin position="261"/>
        <end position="280"/>
    </location>
</feature>
<keyword evidence="2 5" id="KW-0812">Transmembrane</keyword>
<dbReference type="EMBL" id="CP002100">
    <property type="protein sequence ID" value="ADN50985.1"/>
    <property type="molecule type" value="Genomic_DNA"/>
</dbReference>
<reference evidence="7 8" key="1">
    <citation type="journal article" date="2010" name="Stand. Genomic Sci.">
        <title>Complete genome sequence of Vulcanisaeta distributa type strain (IC-017).</title>
        <authorList>
            <person name="Mavromatis K."/>
            <person name="Sikorski J."/>
            <person name="Pabst E."/>
            <person name="Teshima H."/>
            <person name="Lapidus A."/>
            <person name="Lucas S."/>
            <person name="Nolan M."/>
            <person name="Glavina Del Rio T."/>
            <person name="Cheng J.F."/>
            <person name="Bruce D."/>
            <person name="Goodwin L."/>
            <person name="Pitluck S."/>
            <person name="Liolios K."/>
            <person name="Ivanova N."/>
            <person name="Mikhailova N."/>
            <person name="Pati A."/>
            <person name="Chen A."/>
            <person name="Palaniappan K."/>
            <person name="Land M."/>
            <person name="Hauser L."/>
            <person name="Chang Y.J."/>
            <person name="Jeffries C.D."/>
            <person name="Rohde M."/>
            <person name="Spring S."/>
            <person name="Goker M."/>
            <person name="Wirth R."/>
            <person name="Woyke T."/>
            <person name="Bristow J."/>
            <person name="Eisen J.A."/>
            <person name="Markowitz V."/>
            <person name="Hugenholtz P."/>
            <person name="Klenk H.P."/>
            <person name="Kyrpides N.C."/>
        </authorList>
    </citation>
    <scope>NUCLEOTIDE SEQUENCE [LARGE SCALE GENOMIC DNA]</scope>
    <source>
        <strain evidence="8">DSM 14429 / JCM 11212 / NBRC 100878 / IC-017</strain>
    </source>
</reference>
<dbReference type="GO" id="GO:0055085">
    <property type="term" value="P:transmembrane transport"/>
    <property type="evidence" value="ECO:0007669"/>
    <property type="project" value="InterPro"/>
</dbReference>
<keyword evidence="4 5" id="KW-0472">Membrane</keyword>
<proteinExistence type="inferred from homology"/>
<dbReference type="OrthoDB" id="312811at2157"/>
<feature type="domain" description="ABC transmembrane type-1" evidence="6">
    <location>
        <begin position="80"/>
        <end position="273"/>
    </location>
</feature>
<name>E1QTR8_VULDI</name>
<dbReference type="Proteomes" id="UP000006681">
    <property type="component" value="Chromosome"/>
</dbReference>
<dbReference type="InterPro" id="IPR035906">
    <property type="entry name" value="MetI-like_sf"/>
</dbReference>
<protein>
    <submittedName>
        <fullName evidence="7">Binding-protein-dependent transport systems inner membrane component</fullName>
    </submittedName>
</protein>
<dbReference type="KEGG" id="vdi:Vdis_1607"/>
<dbReference type="GO" id="GO:0005886">
    <property type="term" value="C:plasma membrane"/>
    <property type="evidence" value="ECO:0007669"/>
    <property type="project" value="UniProtKB-SubCell"/>
</dbReference>
<evidence type="ECO:0000313" key="7">
    <source>
        <dbReference type="EMBL" id="ADN50985.1"/>
    </source>
</evidence>
<evidence type="ECO:0000313" key="8">
    <source>
        <dbReference type="Proteomes" id="UP000006681"/>
    </source>
</evidence>
<dbReference type="PANTHER" id="PTHR42729">
    <property type="entry name" value="OLIGO/DIPEPTIDE TRANSPORT, PERMEASE PROTEIN (DPPC-2)"/>
    <property type="match status" value="1"/>
</dbReference>
<feature type="transmembrane region" description="Helical" evidence="5">
    <location>
        <begin position="84"/>
        <end position="108"/>
    </location>
</feature>
<dbReference type="GeneID" id="9752544"/>
<evidence type="ECO:0000259" key="6">
    <source>
        <dbReference type="PROSITE" id="PS50928"/>
    </source>
</evidence>
<accession>E1QTR8</accession>
<evidence type="ECO:0000256" key="3">
    <source>
        <dbReference type="ARBA" id="ARBA00022989"/>
    </source>
</evidence>
<dbReference type="AlphaFoldDB" id="E1QTR8"/>
<dbReference type="STRING" id="572478.Vdis_1607"/>
<organism evidence="7 8">
    <name type="scientific">Vulcanisaeta distributa (strain DSM 14429 / JCM 11212 / NBRC 100878 / IC-017)</name>
    <dbReference type="NCBI Taxonomy" id="572478"/>
    <lineage>
        <taxon>Archaea</taxon>
        <taxon>Thermoproteota</taxon>
        <taxon>Thermoprotei</taxon>
        <taxon>Thermoproteales</taxon>
        <taxon>Thermoproteaceae</taxon>
        <taxon>Vulcanisaeta</taxon>
    </lineage>
</organism>
<comment type="subcellular location">
    <subcellularLocation>
        <location evidence="5">Cell membrane</location>
        <topology evidence="5">Multi-pass membrane protein</topology>
    </subcellularLocation>
    <subcellularLocation>
        <location evidence="1">Membrane</location>
        <topology evidence="1">Multi-pass membrane protein</topology>
    </subcellularLocation>
</comment>
<dbReference type="PANTHER" id="PTHR42729:SF1">
    <property type="entry name" value="OLIGO_DIPEPTIDE TRANSPORT, PERMEASE PROTEIN (DPPC-2)"/>
    <property type="match status" value="1"/>
</dbReference>
<keyword evidence="3 5" id="KW-1133">Transmembrane helix</keyword>
<evidence type="ECO:0000256" key="5">
    <source>
        <dbReference type="RuleBase" id="RU363032"/>
    </source>
</evidence>
<feature type="transmembrane region" description="Helical" evidence="5">
    <location>
        <begin position="115"/>
        <end position="139"/>
    </location>
</feature>
<evidence type="ECO:0000256" key="2">
    <source>
        <dbReference type="ARBA" id="ARBA00022692"/>
    </source>
</evidence>
<dbReference type="SUPFAM" id="SSF161098">
    <property type="entry name" value="MetI-like"/>
    <property type="match status" value="1"/>
</dbReference>
<gene>
    <name evidence="7" type="ordered locus">Vdis_1607</name>
</gene>
<feature type="transmembrane region" description="Helical" evidence="5">
    <location>
        <begin position="199"/>
        <end position="225"/>
    </location>
</feature>
<keyword evidence="8" id="KW-1185">Reference proteome</keyword>
<dbReference type="Pfam" id="PF00528">
    <property type="entry name" value="BPD_transp_1"/>
    <property type="match status" value="1"/>
</dbReference>
<dbReference type="HOGENOM" id="CLU_028518_8_0_2"/>
<dbReference type="RefSeq" id="WP_013336710.1">
    <property type="nucleotide sequence ID" value="NC_014537.1"/>
</dbReference>
<evidence type="ECO:0000256" key="4">
    <source>
        <dbReference type="ARBA" id="ARBA00023136"/>
    </source>
</evidence>
<comment type="similarity">
    <text evidence="5">Belongs to the binding-protein-dependent transport system permease family.</text>
</comment>
<dbReference type="InterPro" id="IPR000515">
    <property type="entry name" value="MetI-like"/>
</dbReference>
<feature type="transmembrane region" description="Helical" evidence="5">
    <location>
        <begin position="20"/>
        <end position="41"/>
    </location>
</feature>
<keyword evidence="5" id="KW-0813">Transport</keyword>
<dbReference type="Gene3D" id="1.10.3720.10">
    <property type="entry name" value="MetI-like"/>
    <property type="match status" value="1"/>
</dbReference>
<evidence type="ECO:0000256" key="1">
    <source>
        <dbReference type="ARBA" id="ARBA00004141"/>
    </source>
</evidence>
<dbReference type="PROSITE" id="PS50928">
    <property type="entry name" value="ABC_TM1"/>
    <property type="match status" value="1"/>
</dbReference>
<dbReference type="eggNOG" id="arCOG00748">
    <property type="taxonomic scope" value="Archaea"/>
</dbReference>
<sequence length="286" mass="31320">MPEISEIKSLFRSIFGDRSFLTGFIMFLPVIILAIIGPIIAPYKHPDAVVGPPGVPPSSHYLLGTTLYGQDVWSQLLFATPATLIIAAMAGAIATAIGIVLGVIAGYFGRTINDIINFFTNLFIAIPVTLFVMILSIVIGPKISNLLVATLTGLFSWSWTVRAVDPMTRSIKARDFINVARLNGSDSFEIAFGEILPVILPYVVIVYIIQFNAAIMTIVTLNLFGIGSLSIATWGTMLYWSVIATAFAYGIWWWYVPPGFLTAWTTLALILMVRGLNKIFNPRLRG</sequence>